<protein>
    <submittedName>
        <fullName evidence="3">Coil containing protein</fullName>
    </submittedName>
</protein>
<feature type="coiled-coil region" evidence="1">
    <location>
        <begin position="169"/>
        <end position="197"/>
    </location>
</feature>
<evidence type="ECO:0000256" key="1">
    <source>
        <dbReference type="SAM" id="Coils"/>
    </source>
</evidence>
<proteinExistence type="predicted"/>
<dbReference type="Proteomes" id="UP000277460">
    <property type="component" value="Segment"/>
</dbReference>
<feature type="region of interest" description="Disordered" evidence="2">
    <location>
        <begin position="559"/>
        <end position="586"/>
    </location>
</feature>
<sequence>MTDFFSFTKVKAPDLSSSAELFRGAQKSVTAAANSLNQASNRINLATQNEDTRIRTDNTDQLIAQINQATTLEEVNQLQAYVGSEDFGIEYNHGFYIDAEKINNALLKRPDNIEAEQKIKTSIQSRDEGTSVQGYVSGVNAATTPQELERLRKDYLGRNYTAGNLGKLNKAYADRLAELESKKARDLQNQVNQASLRKERAIKGYESDLTKMTSEAMGKLGATDNLAKVDVDSSADKIARQLVEKYQGYVSYDDALVKATLQLNGWYNRFGTKAQLNAQGLLSEDQRYTFIGATQAIMAVDPKVRATEETAVVLEGAFPTTARVLKEPQVSASEQATLFKDTDSGVKTALGKLDPRMFTNTTLMKIAAMDSAGQAKTYIAQLNNQLAQYDEIEANLVKVRTQAATRYSIKRDKLTNGIADSTLRTATLTKQIEVAQNVGDTDKAEQLIEKLDAEHDKFESLTTQMTDLSQSPTEAANLWKESPVGQRQFAKYIRTTANDHQLGTQVERIGLALGTAITSYGLPEDITLDVDVLVDAGVPTPVAKEMALQGKKLEDAKAREVKSKSKKAQQAKAIQASADGYYSPYQ</sequence>
<keyword evidence="4" id="KW-1185">Reference proteome</keyword>
<dbReference type="EMBL" id="MG592591">
    <property type="protein sequence ID" value="AUR96420.1"/>
    <property type="molecule type" value="Genomic_DNA"/>
</dbReference>
<name>A0A2I7RRX4_9CAUD</name>
<keyword evidence="1" id="KW-0175">Coiled coil</keyword>
<evidence type="ECO:0000313" key="3">
    <source>
        <dbReference type="EMBL" id="AUR96420.1"/>
    </source>
</evidence>
<reference evidence="3 4" key="1">
    <citation type="submission" date="2017-11" db="EMBL/GenBank/DDBJ databases">
        <title>A major lineage of nontailed dsDNA viruses as unrecognized killers of marine bacteria.</title>
        <authorList>
            <person name="Kauffman K.M."/>
            <person name="Hussain F.A."/>
            <person name="Yang J."/>
            <person name="Arevalo P."/>
            <person name="Brown J.M."/>
            <person name="Chang W.K."/>
            <person name="VanInsberghe D."/>
            <person name="Elsherbini J."/>
            <person name="Cutler M.B."/>
            <person name="Kelly L."/>
            <person name="Polz M.F."/>
        </authorList>
    </citation>
    <scope>NUCLEOTIDE SEQUENCE [LARGE SCALE GENOMIC DNA]</scope>
</reference>
<accession>A0A2I7RRX4</accession>
<organism evidence="3 4">
    <name type="scientific">Vibrio phage 1.224.A._10N.261.48.B1</name>
    <dbReference type="NCBI Taxonomy" id="1881226"/>
    <lineage>
        <taxon>Viruses</taxon>
        <taxon>Duplodnaviria</taxon>
        <taxon>Heunggongvirae</taxon>
        <taxon>Uroviricota</taxon>
        <taxon>Caudoviricetes</taxon>
        <taxon>Schitoviridae</taxon>
        <taxon>Mukerjeevirus</taxon>
        <taxon>Mukerjeevirus mv48B1</taxon>
    </lineage>
</organism>
<evidence type="ECO:0000313" key="4">
    <source>
        <dbReference type="Proteomes" id="UP000277460"/>
    </source>
</evidence>
<gene>
    <name evidence="3" type="ORF">NVP1224A_53</name>
</gene>
<feature type="coiled-coil region" evidence="1">
    <location>
        <begin position="375"/>
        <end position="402"/>
    </location>
</feature>
<evidence type="ECO:0000256" key="2">
    <source>
        <dbReference type="SAM" id="MobiDB-lite"/>
    </source>
</evidence>